<dbReference type="Gene3D" id="2.60.40.380">
    <property type="entry name" value="Purple acid phosphatase-like, N-terminal"/>
    <property type="match status" value="1"/>
</dbReference>
<name>A0A194X9K6_MOLSC</name>
<keyword evidence="10" id="KW-1185">Reference proteome</keyword>
<dbReference type="SUPFAM" id="SSF49363">
    <property type="entry name" value="Purple acid phosphatase, N-terminal domain"/>
    <property type="match status" value="1"/>
</dbReference>
<dbReference type="Gene3D" id="3.60.21.10">
    <property type="match status" value="1"/>
</dbReference>
<dbReference type="Pfam" id="PF00149">
    <property type="entry name" value="Metallophos"/>
    <property type="match status" value="1"/>
</dbReference>
<comment type="similarity">
    <text evidence="3">Belongs to the metallophosphoesterase superfamily. Purple acid phosphatase family.</text>
</comment>
<keyword evidence="2" id="KW-0325">Glycoprotein</keyword>
<evidence type="ECO:0000256" key="4">
    <source>
        <dbReference type="SAM" id="MobiDB-lite"/>
    </source>
</evidence>
<dbReference type="RefSeq" id="XP_018070812.1">
    <property type="nucleotide sequence ID" value="XM_018221170.1"/>
</dbReference>
<dbReference type="InterPro" id="IPR015914">
    <property type="entry name" value="PAPs_N"/>
</dbReference>
<dbReference type="InterPro" id="IPR029052">
    <property type="entry name" value="Metallo-depent_PP-like"/>
</dbReference>
<dbReference type="Proteomes" id="UP000070700">
    <property type="component" value="Unassembled WGS sequence"/>
</dbReference>
<evidence type="ECO:0000259" key="5">
    <source>
        <dbReference type="Pfam" id="PF00149"/>
    </source>
</evidence>
<dbReference type="EMBL" id="KQ947416">
    <property type="protein sequence ID" value="KUJ16457.1"/>
    <property type="molecule type" value="Genomic_DNA"/>
</dbReference>
<dbReference type="InterPro" id="IPR041792">
    <property type="entry name" value="MPP_PAP"/>
</dbReference>
<dbReference type="InterPro" id="IPR025733">
    <property type="entry name" value="PAPs_C"/>
</dbReference>
<reference evidence="9 10" key="1">
    <citation type="submission" date="2015-10" db="EMBL/GenBank/DDBJ databases">
        <title>Full genome of DAOMC 229536 Phialocephala scopiformis, a fungal endophyte of spruce producing the potent anti-insectan compound rugulosin.</title>
        <authorList>
            <consortium name="DOE Joint Genome Institute"/>
            <person name="Walker A.K."/>
            <person name="Frasz S.L."/>
            <person name="Seifert K.A."/>
            <person name="Miller J.D."/>
            <person name="Mondo S.J."/>
            <person name="Labutti K."/>
            <person name="Lipzen A."/>
            <person name="Dockter R."/>
            <person name="Kennedy M."/>
            <person name="Grigoriev I.V."/>
            <person name="Spatafora J.W."/>
        </authorList>
    </citation>
    <scope>NUCLEOTIDE SEQUENCE [LARGE SCALE GENOMIC DNA]</scope>
    <source>
        <strain evidence="9 10">CBS 120377</strain>
    </source>
</reference>
<dbReference type="KEGG" id="psco:LY89DRAFT_749160"/>
<dbReference type="AlphaFoldDB" id="A0A194X9K6"/>
<feature type="region of interest" description="Disordered" evidence="4">
    <location>
        <begin position="683"/>
        <end position="711"/>
    </location>
</feature>
<dbReference type="PANTHER" id="PTHR45867">
    <property type="entry name" value="PURPLE ACID PHOSPHATASE"/>
    <property type="match status" value="1"/>
</dbReference>
<feature type="domain" description="RNase T2-like C-terminal" evidence="8">
    <location>
        <begin position="549"/>
        <end position="670"/>
    </location>
</feature>
<dbReference type="GeneID" id="28830896"/>
<protein>
    <recommendedName>
        <fullName evidence="3">Purple acid phosphatase</fullName>
        <ecNumber evidence="3">3.1.3.2</ecNumber>
    </recommendedName>
</protein>
<evidence type="ECO:0000256" key="3">
    <source>
        <dbReference type="RuleBase" id="RU361203"/>
    </source>
</evidence>
<dbReference type="InParanoid" id="A0A194X9K6"/>
<dbReference type="OrthoDB" id="45007at2759"/>
<organism evidence="9 10">
    <name type="scientific">Mollisia scopiformis</name>
    <name type="common">Conifer needle endophyte fungus</name>
    <name type="synonym">Phialocephala scopiformis</name>
    <dbReference type="NCBI Taxonomy" id="149040"/>
    <lineage>
        <taxon>Eukaryota</taxon>
        <taxon>Fungi</taxon>
        <taxon>Dikarya</taxon>
        <taxon>Ascomycota</taxon>
        <taxon>Pezizomycotina</taxon>
        <taxon>Leotiomycetes</taxon>
        <taxon>Helotiales</taxon>
        <taxon>Mollisiaceae</taxon>
        <taxon>Mollisia</taxon>
    </lineage>
</organism>
<evidence type="ECO:0000256" key="1">
    <source>
        <dbReference type="ARBA" id="ARBA00022729"/>
    </source>
</evidence>
<evidence type="ECO:0000259" key="6">
    <source>
        <dbReference type="Pfam" id="PF14008"/>
    </source>
</evidence>
<feature type="domain" description="Purple acid phosphatase C-terminal" evidence="6">
    <location>
        <begin position="425"/>
        <end position="486"/>
    </location>
</feature>
<dbReference type="SUPFAM" id="SSF56300">
    <property type="entry name" value="Metallo-dependent phosphatases"/>
    <property type="match status" value="1"/>
</dbReference>
<keyword evidence="1 3" id="KW-0732">Signal</keyword>
<feature type="region of interest" description="Disordered" evidence="4">
    <location>
        <begin position="501"/>
        <end position="537"/>
    </location>
</feature>
<dbReference type="Pfam" id="PF14008">
    <property type="entry name" value="Metallophos_C"/>
    <property type="match status" value="1"/>
</dbReference>
<keyword evidence="3" id="KW-0378">Hydrolase</keyword>
<feature type="domain" description="Purple acid phosphatase N-terminal" evidence="7">
    <location>
        <begin position="34"/>
        <end position="121"/>
    </location>
</feature>
<feature type="signal peptide" evidence="3">
    <location>
        <begin position="1"/>
        <end position="19"/>
    </location>
</feature>
<evidence type="ECO:0000259" key="7">
    <source>
        <dbReference type="Pfam" id="PF16656"/>
    </source>
</evidence>
<accession>A0A194X9K6</accession>
<dbReference type="EC" id="3.1.3.2" evidence="3"/>
<feature type="chain" id="PRO_5008443877" description="Purple acid phosphatase" evidence="3">
    <location>
        <begin position="20"/>
        <end position="883"/>
    </location>
</feature>
<evidence type="ECO:0000313" key="10">
    <source>
        <dbReference type="Proteomes" id="UP000070700"/>
    </source>
</evidence>
<proteinExistence type="inferred from homology"/>
<comment type="catalytic activity">
    <reaction evidence="3">
        <text>a phosphate monoester + H2O = an alcohol + phosphate</text>
        <dbReference type="Rhea" id="RHEA:15017"/>
        <dbReference type="ChEBI" id="CHEBI:15377"/>
        <dbReference type="ChEBI" id="CHEBI:30879"/>
        <dbReference type="ChEBI" id="CHEBI:43474"/>
        <dbReference type="ChEBI" id="CHEBI:67140"/>
        <dbReference type="EC" id="3.1.3.2"/>
    </reaction>
</comment>
<dbReference type="InterPro" id="IPR008963">
    <property type="entry name" value="Purple_acid_Pase-like_N"/>
</dbReference>
<dbReference type="InterPro" id="IPR057328">
    <property type="entry name" value="RNaseT2L_C"/>
</dbReference>
<dbReference type="InterPro" id="IPR004843">
    <property type="entry name" value="Calcineurin-like_PHP"/>
</dbReference>
<evidence type="ECO:0000256" key="2">
    <source>
        <dbReference type="ARBA" id="ARBA00023180"/>
    </source>
</evidence>
<dbReference type="GO" id="GO:0046872">
    <property type="term" value="F:metal ion binding"/>
    <property type="evidence" value="ECO:0007669"/>
    <property type="project" value="InterPro"/>
</dbReference>
<feature type="domain" description="Calcineurin-like phosphoesterase" evidence="5">
    <location>
        <begin position="175"/>
        <end position="398"/>
    </location>
</feature>
<dbReference type="GO" id="GO:0003993">
    <property type="term" value="F:acid phosphatase activity"/>
    <property type="evidence" value="ECO:0007669"/>
    <property type="project" value="UniProtKB-EC"/>
</dbReference>
<evidence type="ECO:0000259" key="8">
    <source>
        <dbReference type="Pfam" id="PF25488"/>
    </source>
</evidence>
<dbReference type="Pfam" id="PF25488">
    <property type="entry name" value="RNaseT2L_C"/>
    <property type="match status" value="1"/>
</dbReference>
<sequence>MRCFSRLLIAATALTRALAQYNDGYETVNSPTDPVQIRLAYQGPTAMMVSWNTFSQLTNPTVSYGLSPNALTQTASSSVSVTYPTSLTYNNHVNITGLAPFTTYYYLPQYSNATTPYTFTTARAAGDQTPYTVGVVVDMGTFGALGLSTVVGTGAANPLAVNEQTTIAALTEMIDSYEFIVHAGDIAYADYWLKEEIQNYLPTTTPAQGAVVYESILNAFFDEMNIITSQKAYMVNPGNHEANCDNGGTTNKTSGQKYTSSICLAGQTDFTGYINNWRMPSGPSSGVGNFWHSYDYGMTHFIHIDTETDLGNGLVGPDEGSPEYGGPFGSYTNQQVDWLTADLAAAVNRTLTPWVVVFGHRGWYLSASGSVCANCQTAFENLFYEYGVDLYINGHAHLYERTAPIYNGILDPNGLTNMGTKVRAATLYITNGAAGHYDGLDTFTTIQPYSAYHEASDYAWSTISFANSTHMTIDTLWSANNTVFDSAVLYKAHAATLQTSSTTTSSSSSTSFISSASSTSIGSSVTTNPTSTTNTATTTSTAVYPTYTNFNGQGHLFVWSNGTLQGDIGSAGTWYNTPGQNTATYTAVPLYPNGTAFTIQHSTNYCTIGSDFSFGCVATSAGAATVFGQTPDGNLTFQGSEAFYASVVANSATKPTIYATPLPVSLNIVWGGTAVVVAPTSTSSVLSSGSSSVSSTTSKPTSSSSLQSSSSLLSSSSFSSSNSLSSSVPTSQTSSVLSSTGLSSSSNSSVLFSSTSGTSLVVSSSSSSLVSTSSSVTSSNTSSSLVPGNTVTVTSTLAIPTTIYSDFTVTQTSIATESDFVTIVETNTQDDFITIVQTSTLPASTVTSAITVTETATATEDDFVTIVQTSTEPASTVVSEVTV</sequence>
<dbReference type="Pfam" id="PF16656">
    <property type="entry name" value="Pur_ac_phosph_N"/>
    <property type="match status" value="1"/>
</dbReference>
<gene>
    <name evidence="9" type="ORF">LY89DRAFT_749160</name>
</gene>
<evidence type="ECO:0000313" key="9">
    <source>
        <dbReference type="EMBL" id="KUJ16457.1"/>
    </source>
</evidence>
<dbReference type="CDD" id="cd00839">
    <property type="entry name" value="MPP_PAPs"/>
    <property type="match status" value="1"/>
</dbReference>
<dbReference type="PANTHER" id="PTHR45867:SF3">
    <property type="entry name" value="ACID PHOSPHATASE TYPE 7"/>
    <property type="match status" value="1"/>
</dbReference>